<accession>A0A4U1CHC7</accession>
<dbReference type="Gene3D" id="1.25.40.390">
    <property type="match status" value="1"/>
</dbReference>
<evidence type="ECO:0000256" key="1">
    <source>
        <dbReference type="SAM" id="SignalP"/>
    </source>
</evidence>
<feature type="signal peptide" evidence="1">
    <location>
        <begin position="1"/>
        <end position="22"/>
    </location>
</feature>
<reference evidence="2 3" key="1">
    <citation type="submission" date="2019-04" db="EMBL/GenBank/DDBJ databases">
        <title>Pedobacter sp. RP-3-15 sp. nov., isolated from Arctic soil.</title>
        <authorList>
            <person name="Dahal R.H."/>
            <person name="Kim D.-U."/>
        </authorList>
    </citation>
    <scope>NUCLEOTIDE SEQUENCE [LARGE SCALE GENOMIC DNA]</scope>
    <source>
        <strain evidence="2 3">RP-3-15</strain>
    </source>
</reference>
<dbReference type="AlphaFoldDB" id="A0A4U1CHC7"/>
<keyword evidence="1" id="KW-0732">Signal</keyword>
<dbReference type="SUPFAM" id="SSF48452">
    <property type="entry name" value="TPR-like"/>
    <property type="match status" value="1"/>
</dbReference>
<gene>
    <name evidence="2" type="ORF">FA047_12750</name>
</gene>
<dbReference type="InterPro" id="IPR011990">
    <property type="entry name" value="TPR-like_helical_dom_sf"/>
</dbReference>
<proteinExistence type="predicted"/>
<evidence type="ECO:0000313" key="2">
    <source>
        <dbReference type="EMBL" id="TKC06185.1"/>
    </source>
</evidence>
<name>A0A4U1CHC7_9SPHI</name>
<keyword evidence="3" id="KW-1185">Reference proteome</keyword>
<organism evidence="2 3">
    <name type="scientific">Pedobacter frigoris</name>
    <dbReference type="NCBI Taxonomy" id="2571272"/>
    <lineage>
        <taxon>Bacteria</taxon>
        <taxon>Pseudomonadati</taxon>
        <taxon>Bacteroidota</taxon>
        <taxon>Sphingobacteriia</taxon>
        <taxon>Sphingobacteriales</taxon>
        <taxon>Sphingobacteriaceae</taxon>
        <taxon>Pedobacter</taxon>
    </lineage>
</organism>
<dbReference type="RefSeq" id="WP_136836444.1">
    <property type="nucleotide sequence ID" value="NZ_SWBQ01000003.1"/>
</dbReference>
<sequence length="165" mass="18774">MKIRYKIFFCLLLSLFTLSCNKWVDVKPTDRLGEDQLFVDPAGYTKAINGVYVEMANTALYGQEMTTGAVDVLAQYYVLTSSTHRYFDHTTFVYTSGKVKPTFDNAWKKAYELIANCNVIIEKCGDAPSQKLPEPYYGIIKGEAIALRAFLHHAPSFWSYLQRGE</sequence>
<dbReference type="PROSITE" id="PS51257">
    <property type="entry name" value="PROKAR_LIPOPROTEIN"/>
    <property type="match status" value="1"/>
</dbReference>
<dbReference type="OrthoDB" id="1097962at2"/>
<protein>
    <submittedName>
        <fullName evidence="2">RagB/SusD family nutrient uptake outer membrane protein</fullName>
    </submittedName>
</protein>
<evidence type="ECO:0000313" key="3">
    <source>
        <dbReference type="Proteomes" id="UP000307244"/>
    </source>
</evidence>
<dbReference type="EMBL" id="SWBQ01000003">
    <property type="protein sequence ID" value="TKC06185.1"/>
    <property type="molecule type" value="Genomic_DNA"/>
</dbReference>
<feature type="chain" id="PRO_5020721729" evidence="1">
    <location>
        <begin position="23"/>
        <end position="165"/>
    </location>
</feature>
<comment type="caution">
    <text evidence="2">The sequence shown here is derived from an EMBL/GenBank/DDBJ whole genome shotgun (WGS) entry which is preliminary data.</text>
</comment>
<dbReference type="Proteomes" id="UP000307244">
    <property type="component" value="Unassembled WGS sequence"/>
</dbReference>